<organism evidence="2 3">
    <name type="scientific">Polyangium fumosum</name>
    <dbReference type="NCBI Taxonomy" id="889272"/>
    <lineage>
        <taxon>Bacteria</taxon>
        <taxon>Pseudomonadati</taxon>
        <taxon>Myxococcota</taxon>
        <taxon>Polyangia</taxon>
        <taxon>Polyangiales</taxon>
        <taxon>Polyangiaceae</taxon>
        <taxon>Polyangium</taxon>
    </lineage>
</organism>
<comment type="caution">
    <text evidence="2">The sequence shown here is derived from an EMBL/GenBank/DDBJ whole genome shotgun (WGS) entry which is preliminary data.</text>
</comment>
<dbReference type="OrthoDB" id="9838052at2"/>
<reference evidence="2 3" key="1">
    <citation type="submission" date="2019-04" db="EMBL/GenBank/DDBJ databases">
        <authorList>
            <person name="Li Y."/>
            <person name="Wang J."/>
        </authorList>
    </citation>
    <scope>NUCLEOTIDE SEQUENCE [LARGE SCALE GENOMIC DNA]</scope>
    <source>
        <strain evidence="2 3">DSM 14668</strain>
    </source>
</reference>
<feature type="compositionally biased region" description="Low complexity" evidence="1">
    <location>
        <begin position="33"/>
        <end position="44"/>
    </location>
</feature>
<name>A0A4U1JHM5_9BACT</name>
<evidence type="ECO:0000256" key="1">
    <source>
        <dbReference type="SAM" id="MobiDB-lite"/>
    </source>
</evidence>
<dbReference type="RefSeq" id="WP_136928611.1">
    <property type="nucleotide sequence ID" value="NZ_SSMQ01000007.1"/>
</dbReference>
<dbReference type="AlphaFoldDB" id="A0A4U1JHM5"/>
<accession>A0A4U1JHM5</accession>
<dbReference type="EMBL" id="SSMQ01000007">
    <property type="protein sequence ID" value="TKD10211.1"/>
    <property type="molecule type" value="Genomic_DNA"/>
</dbReference>
<protein>
    <submittedName>
        <fullName evidence="2">Uncharacterized protein</fullName>
    </submittedName>
</protein>
<evidence type="ECO:0000313" key="2">
    <source>
        <dbReference type="EMBL" id="TKD10211.1"/>
    </source>
</evidence>
<keyword evidence="3" id="KW-1185">Reference proteome</keyword>
<proteinExistence type="predicted"/>
<dbReference type="Proteomes" id="UP000309215">
    <property type="component" value="Unassembled WGS sequence"/>
</dbReference>
<feature type="region of interest" description="Disordered" evidence="1">
    <location>
        <begin position="148"/>
        <end position="176"/>
    </location>
</feature>
<evidence type="ECO:0000313" key="3">
    <source>
        <dbReference type="Proteomes" id="UP000309215"/>
    </source>
</evidence>
<feature type="region of interest" description="Disordered" evidence="1">
    <location>
        <begin position="27"/>
        <end position="53"/>
    </location>
</feature>
<feature type="compositionally biased region" description="Basic and acidic residues" evidence="1">
    <location>
        <begin position="163"/>
        <end position="176"/>
    </location>
</feature>
<dbReference type="PROSITE" id="PS51257">
    <property type="entry name" value="PROKAR_LIPOPROTEIN"/>
    <property type="match status" value="1"/>
</dbReference>
<gene>
    <name evidence="2" type="ORF">E8A74_09355</name>
</gene>
<sequence length="176" mass="18605">MKRGNEMRVLWMLACVVAGCGTVDRKEPDHVGPEAPLAEANAEEGSAVRTQKPGAPVKVEGKLGASSAALTVDFEEAASDVTVEVWGVDGLVVTSAKEPVQNRRFGQGEKVSVEVSFTAPATRADLAVRVRGTFDGRVRERVQSFTVNAGAPSLTQPPGELRTGPDGKPVRVLRAE</sequence>